<feature type="transmembrane region" description="Helical" evidence="7">
    <location>
        <begin position="6"/>
        <end position="26"/>
    </location>
</feature>
<name>A0A249PNN9_9HYPH</name>
<reference evidence="8 9" key="1">
    <citation type="submission" date="2017-08" db="EMBL/GenBank/DDBJ databases">
        <title>Multipartite genome sequences of Sinorhizobium species nodulating soybeans.</title>
        <authorList>
            <person name="Tian C.F."/>
        </authorList>
    </citation>
    <scope>NUCLEOTIDE SEQUENCE [LARGE SCALE GENOMIC DNA]</scope>
    <source>
        <strain evidence="8 9">CCBAU 05684</strain>
        <plasmid evidence="9">psj05684b</plasmid>
    </source>
</reference>
<keyword evidence="5 7" id="KW-0472">Membrane</keyword>
<evidence type="ECO:0000256" key="2">
    <source>
        <dbReference type="ARBA" id="ARBA00007511"/>
    </source>
</evidence>
<geneLocation type="plasmid" evidence="9">
    <name>psj05684b</name>
</geneLocation>
<dbReference type="EMBL" id="CP023068">
    <property type="protein sequence ID" value="ASY66919.1"/>
    <property type="molecule type" value="Genomic_DNA"/>
</dbReference>
<dbReference type="GO" id="GO:0016020">
    <property type="term" value="C:membrane"/>
    <property type="evidence" value="ECO:0007669"/>
    <property type="project" value="UniProtKB-SubCell"/>
</dbReference>
<evidence type="ECO:0000256" key="4">
    <source>
        <dbReference type="ARBA" id="ARBA00022989"/>
    </source>
</evidence>
<dbReference type="RefSeq" id="WP_034855247.1">
    <property type="nucleotide sequence ID" value="NZ_AJQT01000056.1"/>
</dbReference>
<dbReference type="NCBIfam" id="TIGR03718">
    <property type="entry name" value="R_switched_Alx"/>
    <property type="match status" value="1"/>
</dbReference>
<keyword evidence="3 7" id="KW-0812">Transmembrane</keyword>
<sequence length="337" mass="37750">MESSIWLWVGFNLFVLALLAFDLGVLHRKEREIKVGEALWLSLFYVVLALLFGAGLFWLRGTQDGVDFLTGYLIEKSLSVDNIFVIVLIFTYFSVPAQYQHRVLFWGILGALFMRGILIFAGVQLIHEFAWMALLFGAFLIVTGIKMLIVADQKPDLENNIVLRAVRRRFRLTEAFHGKHFFVRQNGLLYATPLFLVLMMIEFTDLVFAVDSIPAIIAITTDPFIVYTSNVFAILGLRALYFALAGIVPRFIYLKYALSLVLVVIGFKMIANYFYGGKFVPTELALLITVVLIGGSIVLSLIRTRGMAPEPQALPTGWVPGSPVKEAADNPARTGEE</sequence>
<dbReference type="Pfam" id="PF03741">
    <property type="entry name" value="TerC"/>
    <property type="match status" value="1"/>
</dbReference>
<dbReference type="KEGG" id="esj:SJ05684_b59370"/>
<evidence type="ECO:0000313" key="9">
    <source>
        <dbReference type="Proteomes" id="UP000217211"/>
    </source>
</evidence>
<comment type="subcellular location">
    <subcellularLocation>
        <location evidence="1">Membrane</location>
        <topology evidence="1">Multi-pass membrane protein</topology>
    </subcellularLocation>
</comment>
<dbReference type="InterPro" id="IPR022369">
    <property type="entry name" value="Integral_membrane_TerC_rswitch"/>
</dbReference>
<dbReference type="PANTHER" id="PTHR30238">
    <property type="entry name" value="MEMBRANE BOUND PREDICTED REDOX MODULATOR"/>
    <property type="match status" value="1"/>
</dbReference>
<keyword evidence="8" id="KW-0614">Plasmid</keyword>
<dbReference type="PANTHER" id="PTHR30238:SF0">
    <property type="entry name" value="THYLAKOID MEMBRANE PROTEIN TERC, CHLOROPLASTIC"/>
    <property type="match status" value="1"/>
</dbReference>
<gene>
    <name evidence="8" type="ORF">SJ05684_b59370</name>
</gene>
<organism evidence="8 9">
    <name type="scientific">Sinorhizobium sojae CCBAU 05684</name>
    <dbReference type="NCBI Taxonomy" id="716928"/>
    <lineage>
        <taxon>Bacteria</taxon>
        <taxon>Pseudomonadati</taxon>
        <taxon>Pseudomonadota</taxon>
        <taxon>Alphaproteobacteria</taxon>
        <taxon>Hyphomicrobiales</taxon>
        <taxon>Rhizobiaceae</taxon>
        <taxon>Sinorhizobium/Ensifer group</taxon>
        <taxon>Sinorhizobium</taxon>
    </lineage>
</organism>
<feature type="transmembrane region" description="Helical" evidence="7">
    <location>
        <begin position="256"/>
        <end position="276"/>
    </location>
</feature>
<evidence type="ECO:0000256" key="5">
    <source>
        <dbReference type="ARBA" id="ARBA00023136"/>
    </source>
</evidence>
<feature type="transmembrane region" description="Helical" evidence="7">
    <location>
        <begin position="38"/>
        <end position="59"/>
    </location>
</feature>
<feature type="region of interest" description="Disordered" evidence="6">
    <location>
        <begin position="313"/>
        <end position="337"/>
    </location>
</feature>
<comment type="similarity">
    <text evidence="2">Belongs to the TerC family.</text>
</comment>
<dbReference type="OrthoDB" id="9783692at2"/>
<evidence type="ECO:0000313" key="8">
    <source>
        <dbReference type="EMBL" id="ASY66919.1"/>
    </source>
</evidence>
<feature type="transmembrane region" description="Helical" evidence="7">
    <location>
        <begin position="103"/>
        <end position="123"/>
    </location>
</feature>
<keyword evidence="9" id="KW-1185">Reference proteome</keyword>
<evidence type="ECO:0000256" key="1">
    <source>
        <dbReference type="ARBA" id="ARBA00004141"/>
    </source>
</evidence>
<dbReference type="AlphaFoldDB" id="A0A249PNN9"/>
<feature type="transmembrane region" description="Helical" evidence="7">
    <location>
        <begin position="224"/>
        <end position="244"/>
    </location>
</feature>
<dbReference type="InterPro" id="IPR005496">
    <property type="entry name" value="Integral_membrane_TerC"/>
</dbReference>
<protein>
    <submittedName>
        <fullName evidence="8">Integral membrane protein TerC</fullName>
    </submittedName>
</protein>
<evidence type="ECO:0000256" key="7">
    <source>
        <dbReference type="SAM" id="Phobius"/>
    </source>
</evidence>
<proteinExistence type="inferred from homology"/>
<feature type="transmembrane region" description="Helical" evidence="7">
    <location>
        <begin position="129"/>
        <end position="149"/>
    </location>
</feature>
<keyword evidence="4 7" id="KW-1133">Transmembrane helix</keyword>
<feature type="transmembrane region" description="Helical" evidence="7">
    <location>
        <begin position="79"/>
        <end position="96"/>
    </location>
</feature>
<feature type="transmembrane region" description="Helical" evidence="7">
    <location>
        <begin position="282"/>
        <end position="302"/>
    </location>
</feature>
<evidence type="ECO:0000256" key="6">
    <source>
        <dbReference type="SAM" id="MobiDB-lite"/>
    </source>
</evidence>
<feature type="transmembrane region" description="Helical" evidence="7">
    <location>
        <begin position="187"/>
        <end position="204"/>
    </location>
</feature>
<dbReference type="Proteomes" id="UP000217211">
    <property type="component" value="Plasmid pSJ05684b"/>
</dbReference>
<accession>A0A249PNN9</accession>
<dbReference type="eggNOG" id="COG0861">
    <property type="taxonomic scope" value="Bacteria"/>
</dbReference>
<evidence type="ECO:0000256" key="3">
    <source>
        <dbReference type="ARBA" id="ARBA00022692"/>
    </source>
</evidence>